<feature type="non-terminal residue" evidence="1">
    <location>
        <position position="134"/>
    </location>
</feature>
<name>A0A820KCF8_9BILA</name>
<evidence type="ECO:0000313" key="2">
    <source>
        <dbReference type="Proteomes" id="UP000663844"/>
    </source>
</evidence>
<feature type="non-terminal residue" evidence="1">
    <location>
        <position position="1"/>
    </location>
</feature>
<dbReference type="EMBL" id="CAJOAZ010019568">
    <property type="protein sequence ID" value="CAF4337781.1"/>
    <property type="molecule type" value="Genomic_DNA"/>
</dbReference>
<dbReference type="Proteomes" id="UP000663844">
    <property type="component" value="Unassembled WGS sequence"/>
</dbReference>
<accession>A0A820KCF8</accession>
<protein>
    <submittedName>
        <fullName evidence="1">Uncharacterized protein</fullName>
    </submittedName>
</protein>
<organism evidence="1 2">
    <name type="scientific">Adineta steineri</name>
    <dbReference type="NCBI Taxonomy" id="433720"/>
    <lineage>
        <taxon>Eukaryota</taxon>
        <taxon>Metazoa</taxon>
        <taxon>Spiralia</taxon>
        <taxon>Gnathifera</taxon>
        <taxon>Rotifera</taxon>
        <taxon>Eurotatoria</taxon>
        <taxon>Bdelloidea</taxon>
        <taxon>Adinetida</taxon>
        <taxon>Adinetidae</taxon>
        <taxon>Adineta</taxon>
    </lineage>
</organism>
<sequence length="134" mass="15876">FLREEPERLDYTIKKCKRLTTMLYQLKRVTINQENKPIRKITFHINEKLADRKRLLEEIHLVTLNSEERVKAIEKAEKLRKRRLYYEIQLENLKQAKSTPEQVDGYFETRSLTNSLSTRTSICSTDSNNCALAS</sequence>
<gene>
    <name evidence="1" type="ORF">OXD698_LOCUS48057</name>
</gene>
<reference evidence="1" key="1">
    <citation type="submission" date="2021-02" db="EMBL/GenBank/DDBJ databases">
        <authorList>
            <person name="Nowell W R."/>
        </authorList>
    </citation>
    <scope>NUCLEOTIDE SEQUENCE</scope>
</reference>
<evidence type="ECO:0000313" key="1">
    <source>
        <dbReference type="EMBL" id="CAF4337781.1"/>
    </source>
</evidence>
<proteinExistence type="predicted"/>
<dbReference type="AlphaFoldDB" id="A0A820KCF8"/>
<comment type="caution">
    <text evidence="1">The sequence shown here is derived from an EMBL/GenBank/DDBJ whole genome shotgun (WGS) entry which is preliminary data.</text>
</comment>